<sequence length="210" mass="22936">MASSQVAPSVLALVKQGFATSFIGFSVATAIYGISVLQVYLYYRNYASDRVMFKCVVRASVLDTLATIFVAHSLYTYFVLHLGKNLLVDLAIPWSFSTLITFVAQIFYAQAIWRALGIVTTVAIFTTSKPNVFGSKRFSIVSGCVQGLAALNDLLITAGMCYHLQSNRSDIPSTSQFVDKLILYTVSRGILTALTQIIFLVTNVAFPGNT</sequence>
<dbReference type="PANTHER" id="PTHR40465">
    <property type="entry name" value="CHROMOSOME 1, WHOLE GENOME SHOTGUN SEQUENCE"/>
    <property type="match status" value="1"/>
</dbReference>
<proteinExistence type="predicted"/>
<evidence type="ECO:0000256" key="1">
    <source>
        <dbReference type="SAM" id="Phobius"/>
    </source>
</evidence>
<dbReference type="AlphaFoldDB" id="A0AAD7E4Z0"/>
<feature type="transmembrane region" description="Helical" evidence="1">
    <location>
        <begin position="55"/>
        <end position="80"/>
    </location>
</feature>
<evidence type="ECO:0000313" key="4">
    <source>
        <dbReference type="Proteomes" id="UP001219525"/>
    </source>
</evidence>
<name>A0AAD7E4Z0_9AGAR</name>
<keyword evidence="1" id="KW-1133">Transmembrane helix</keyword>
<feature type="transmembrane region" description="Helical" evidence="1">
    <location>
        <begin position="86"/>
        <end position="104"/>
    </location>
</feature>
<dbReference type="PANTHER" id="PTHR40465:SF1">
    <property type="entry name" value="DUF6534 DOMAIN-CONTAINING PROTEIN"/>
    <property type="match status" value="1"/>
</dbReference>
<feature type="transmembrane region" description="Helical" evidence="1">
    <location>
        <begin position="20"/>
        <end position="43"/>
    </location>
</feature>
<dbReference type="InterPro" id="IPR045339">
    <property type="entry name" value="DUF6534"/>
</dbReference>
<dbReference type="Proteomes" id="UP001219525">
    <property type="component" value="Unassembled WGS sequence"/>
</dbReference>
<reference evidence="3" key="1">
    <citation type="submission" date="2023-03" db="EMBL/GenBank/DDBJ databases">
        <title>Massive genome expansion in bonnet fungi (Mycena s.s.) driven by repeated elements and novel gene families across ecological guilds.</title>
        <authorList>
            <consortium name="Lawrence Berkeley National Laboratory"/>
            <person name="Harder C.B."/>
            <person name="Miyauchi S."/>
            <person name="Viragh M."/>
            <person name="Kuo A."/>
            <person name="Thoen E."/>
            <person name="Andreopoulos B."/>
            <person name="Lu D."/>
            <person name="Skrede I."/>
            <person name="Drula E."/>
            <person name="Henrissat B."/>
            <person name="Morin E."/>
            <person name="Kohler A."/>
            <person name="Barry K."/>
            <person name="LaButti K."/>
            <person name="Morin E."/>
            <person name="Salamov A."/>
            <person name="Lipzen A."/>
            <person name="Mereny Z."/>
            <person name="Hegedus B."/>
            <person name="Baldrian P."/>
            <person name="Stursova M."/>
            <person name="Weitz H."/>
            <person name="Taylor A."/>
            <person name="Grigoriev I.V."/>
            <person name="Nagy L.G."/>
            <person name="Martin F."/>
            <person name="Kauserud H."/>
        </authorList>
    </citation>
    <scope>NUCLEOTIDE SEQUENCE</scope>
    <source>
        <strain evidence="3">9144</strain>
    </source>
</reference>
<evidence type="ECO:0000259" key="2">
    <source>
        <dbReference type="Pfam" id="PF20152"/>
    </source>
</evidence>
<gene>
    <name evidence="3" type="ORF">GGX14DRAFT_415601</name>
</gene>
<keyword evidence="4" id="KW-1185">Reference proteome</keyword>
<dbReference type="Pfam" id="PF20152">
    <property type="entry name" value="DUF6534"/>
    <property type="match status" value="1"/>
</dbReference>
<feature type="domain" description="DUF6534" evidence="2">
    <location>
        <begin position="150"/>
        <end position="201"/>
    </location>
</feature>
<evidence type="ECO:0000313" key="3">
    <source>
        <dbReference type="EMBL" id="KAJ7228884.1"/>
    </source>
</evidence>
<feature type="transmembrane region" description="Helical" evidence="1">
    <location>
        <begin position="181"/>
        <end position="206"/>
    </location>
</feature>
<dbReference type="EMBL" id="JARJCW010000002">
    <property type="protein sequence ID" value="KAJ7228884.1"/>
    <property type="molecule type" value="Genomic_DNA"/>
</dbReference>
<keyword evidence="1" id="KW-0472">Membrane</keyword>
<comment type="caution">
    <text evidence="3">The sequence shown here is derived from an EMBL/GenBank/DDBJ whole genome shotgun (WGS) entry which is preliminary data.</text>
</comment>
<organism evidence="3 4">
    <name type="scientific">Mycena pura</name>
    <dbReference type="NCBI Taxonomy" id="153505"/>
    <lineage>
        <taxon>Eukaryota</taxon>
        <taxon>Fungi</taxon>
        <taxon>Dikarya</taxon>
        <taxon>Basidiomycota</taxon>
        <taxon>Agaricomycotina</taxon>
        <taxon>Agaricomycetes</taxon>
        <taxon>Agaricomycetidae</taxon>
        <taxon>Agaricales</taxon>
        <taxon>Marasmiineae</taxon>
        <taxon>Mycenaceae</taxon>
        <taxon>Mycena</taxon>
    </lineage>
</organism>
<protein>
    <recommendedName>
        <fullName evidence="2">DUF6534 domain-containing protein</fullName>
    </recommendedName>
</protein>
<keyword evidence="1" id="KW-0812">Transmembrane</keyword>
<accession>A0AAD7E4Z0</accession>